<protein>
    <submittedName>
        <fullName evidence="9">Catsper1 protein</fullName>
    </submittedName>
</protein>
<feature type="transmembrane region" description="Helical" evidence="7">
    <location>
        <begin position="204"/>
        <end position="225"/>
    </location>
</feature>
<dbReference type="Gene3D" id="1.10.287.70">
    <property type="match status" value="1"/>
</dbReference>
<feature type="non-terminal residue" evidence="9">
    <location>
        <position position="506"/>
    </location>
</feature>
<evidence type="ECO:0000256" key="1">
    <source>
        <dbReference type="ARBA" id="ARBA00004141"/>
    </source>
</evidence>
<dbReference type="GO" id="GO:0016020">
    <property type="term" value="C:membrane"/>
    <property type="evidence" value="ECO:0007669"/>
    <property type="project" value="UniProtKB-SubCell"/>
</dbReference>
<dbReference type="GO" id="GO:0005216">
    <property type="term" value="F:monoatomic ion channel activity"/>
    <property type="evidence" value="ECO:0007669"/>
    <property type="project" value="InterPro"/>
</dbReference>
<dbReference type="PROSITE" id="PS50222">
    <property type="entry name" value="EF_HAND_2"/>
    <property type="match status" value="1"/>
</dbReference>
<keyword evidence="5 7" id="KW-0472">Membrane</keyword>
<dbReference type="Proteomes" id="UP000649617">
    <property type="component" value="Unassembled WGS sequence"/>
</dbReference>
<organism evidence="9 10">
    <name type="scientific">Symbiodinium pilosum</name>
    <name type="common">Dinoflagellate</name>
    <dbReference type="NCBI Taxonomy" id="2952"/>
    <lineage>
        <taxon>Eukaryota</taxon>
        <taxon>Sar</taxon>
        <taxon>Alveolata</taxon>
        <taxon>Dinophyceae</taxon>
        <taxon>Suessiales</taxon>
        <taxon>Symbiodiniaceae</taxon>
        <taxon>Symbiodinium</taxon>
    </lineage>
</organism>
<dbReference type="AlphaFoldDB" id="A0A812TSI7"/>
<evidence type="ECO:0000256" key="6">
    <source>
        <dbReference type="SAM" id="MobiDB-lite"/>
    </source>
</evidence>
<name>A0A812TSI7_SYMPI</name>
<feature type="transmembrane region" description="Helical" evidence="7">
    <location>
        <begin position="323"/>
        <end position="342"/>
    </location>
</feature>
<dbReference type="PANTHER" id="PTHR46726">
    <property type="entry name" value="TWO PORE CHANNEL 3"/>
    <property type="match status" value="1"/>
</dbReference>
<evidence type="ECO:0000256" key="7">
    <source>
        <dbReference type="SAM" id="Phobius"/>
    </source>
</evidence>
<dbReference type="InterPro" id="IPR011992">
    <property type="entry name" value="EF-hand-dom_pair"/>
</dbReference>
<evidence type="ECO:0000256" key="4">
    <source>
        <dbReference type="ARBA" id="ARBA00022989"/>
    </source>
</evidence>
<evidence type="ECO:0000256" key="2">
    <source>
        <dbReference type="ARBA" id="ARBA00022692"/>
    </source>
</evidence>
<feature type="region of interest" description="Disordered" evidence="6">
    <location>
        <begin position="91"/>
        <end position="126"/>
    </location>
</feature>
<feature type="transmembrane region" description="Helical" evidence="7">
    <location>
        <begin position="349"/>
        <end position="373"/>
    </location>
</feature>
<dbReference type="InterPro" id="IPR005821">
    <property type="entry name" value="Ion_trans_dom"/>
</dbReference>
<keyword evidence="2 7" id="KW-0812">Transmembrane</keyword>
<dbReference type="PANTHER" id="PTHR46726:SF1">
    <property type="entry name" value="TWO-PORE CALCIUM CHANNEL 3"/>
    <property type="match status" value="1"/>
</dbReference>
<evidence type="ECO:0000256" key="5">
    <source>
        <dbReference type="ARBA" id="ARBA00023136"/>
    </source>
</evidence>
<proteinExistence type="predicted"/>
<feature type="region of interest" description="Disordered" evidence="6">
    <location>
        <begin position="30"/>
        <end position="78"/>
    </location>
</feature>
<keyword evidence="10" id="KW-1185">Reference proteome</keyword>
<evidence type="ECO:0000313" key="10">
    <source>
        <dbReference type="Proteomes" id="UP000649617"/>
    </source>
</evidence>
<dbReference type="EMBL" id="CAJNIZ010032613">
    <property type="protein sequence ID" value="CAE7538617.1"/>
    <property type="molecule type" value="Genomic_DNA"/>
</dbReference>
<sequence>LTASSESLRILAKQHQDWQAALESIRVDLDSGQSAPVEVGANAEDAAEDGKAETAVEPSTAPPATLKPEGDASEARLTGSASFRSRLSSWLPKKQTAPPHKTTKLRSLVQEELSPTEERPPAGPSQKARAIVESTWFEYCVGAVIFANLITIGIEAQVSLEMGQEFEVGSWAWIVERVFLIFYCFEAGLRLAAFGRNILLDVWFLSDLALVVIGILALFIMPALAGQSDPVAVEKLLIVRGLRLLRLVRALRMFDHFKIMWRLVYGLLTAGQTIVSTTTLMMVSLFVFGCIAVELIAKDTYLLDYEPTRAIVQKNFFGIDRSVMTLVQFMTLDSVAGVYFPLIERRPYLAMFFLPLLVIISIGLMNLVTAAVLQNAMEHAAEEHEEEKQDMRVKVKDAIPSLMDLFQALDKDGNGTITHKELETVDIDVLPSKFLQAVHAENMVELFDLLDVEESGELTQTAFIEGVLSLCMLDMPVSAVQSLKLLRMILDASKRIELNLQRMTMV</sequence>
<comment type="caution">
    <text evidence="9">The sequence shown here is derived from an EMBL/GenBank/DDBJ whole genome shotgun (WGS) entry which is preliminary data.</text>
</comment>
<accession>A0A812TSI7</accession>
<dbReference type="InterPro" id="IPR027359">
    <property type="entry name" value="Volt_channel_dom_sf"/>
</dbReference>
<keyword evidence="4 7" id="KW-1133">Transmembrane helix</keyword>
<dbReference type="Gene3D" id="1.10.238.10">
    <property type="entry name" value="EF-hand"/>
    <property type="match status" value="1"/>
</dbReference>
<evidence type="ECO:0000259" key="8">
    <source>
        <dbReference type="PROSITE" id="PS50222"/>
    </source>
</evidence>
<dbReference type="Pfam" id="PF00520">
    <property type="entry name" value="Ion_trans"/>
    <property type="match status" value="1"/>
</dbReference>
<dbReference type="InterPro" id="IPR002048">
    <property type="entry name" value="EF_hand_dom"/>
</dbReference>
<dbReference type="SUPFAM" id="SSF81324">
    <property type="entry name" value="Voltage-gated potassium channels"/>
    <property type="match status" value="1"/>
</dbReference>
<gene>
    <name evidence="9" type="primary">Catsper1</name>
    <name evidence="9" type="ORF">SPIL2461_LOCUS14251</name>
</gene>
<evidence type="ECO:0000256" key="3">
    <source>
        <dbReference type="ARBA" id="ARBA00022837"/>
    </source>
</evidence>
<dbReference type="SUPFAM" id="SSF47473">
    <property type="entry name" value="EF-hand"/>
    <property type="match status" value="1"/>
</dbReference>
<dbReference type="PROSITE" id="PS00018">
    <property type="entry name" value="EF_HAND_1"/>
    <property type="match status" value="1"/>
</dbReference>
<dbReference type="InterPro" id="IPR018247">
    <property type="entry name" value="EF_Hand_1_Ca_BS"/>
</dbReference>
<comment type="subcellular location">
    <subcellularLocation>
        <location evidence="1">Membrane</location>
        <topology evidence="1">Multi-pass membrane protein</topology>
    </subcellularLocation>
</comment>
<feature type="domain" description="EF-hand" evidence="8">
    <location>
        <begin position="397"/>
        <end position="432"/>
    </location>
</feature>
<feature type="transmembrane region" description="Helical" evidence="7">
    <location>
        <begin position="170"/>
        <end position="192"/>
    </location>
</feature>
<evidence type="ECO:0000313" key="9">
    <source>
        <dbReference type="EMBL" id="CAE7538617.1"/>
    </source>
</evidence>
<dbReference type="Gene3D" id="1.20.120.350">
    <property type="entry name" value="Voltage-gated potassium channels. Chain C"/>
    <property type="match status" value="1"/>
</dbReference>
<feature type="transmembrane region" description="Helical" evidence="7">
    <location>
        <begin position="136"/>
        <end position="158"/>
    </location>
</feature>
<reference evidence="9" key="1">
    <citation type="submission" date="2021-02" db="EMBL/GenBank/DDBJ databases">
        <authorList>
            <person name="Dougan E. K."/>
            <person name="Rhodes N."/>
            <person name="Thang M."/>
            <person name="Chan C."/>
        </authorList>
    </citation>
    <scope>NUCLEOTIDE SEQUENCE</scope>
</reference>
<dbReference type="GO" id="GO:0005509">
    <property type="term" value="F:calcium ion binding"/>
    <property type="evidence" value="ECO:0007669"/>
    <property type="project" value="InterPro"/>
</dbReference>
<dbReference type="OrthoDB" id="445506at2759"/>
<feature type="transmembrane region" description="Helical" evidence="7">
    <location>
        <begin position="263"/>
        <end position="296"/>
    </location>
</feature>
<keyword evidence="3" id="KW-0106">Calcium</keyword>